<evidence type="ECO:0000256" key="2">
    <source>
        <dbReference type="ARBA" id="ARBA00023125"/>
    </source>
</evidence>
<evidence type="ECO:0000256" key="1">
    <source>
        <dbReference type="ARBA" id="ARBA00023015"/>
    </source>
</evidence>
<dbReference type="PANTHER" id="PTHR43214">
    <property type="entry name" value="TWO-COMPONENT RESPONSE REGULATOR"/>
    <property type="match status" value="1"/>
</dbReference>
<dbReference type="InterPro" id="IPR036388">
    <property type="entry name" value="WH-like_DNA-bd_sf"/>
</dbReference>
<dbReference type="Pfam" id="PF03472">
    <property type="entry name" value="Autoind_bind"/>
    <property type="match status" value="1"/>
</dbReference>
<dbReference type="PANTHER" id="PTHR43214:SF43">
    <property type="entry name" value="TWO-COMPONENT RESPONSE REGULATOR"/>
    <property type="match status" value="1"/>
</dbReference>
<dbReference type="SUPFAM" id="SSF75516">
    <property type="entry name" value="Pheromone-binding domain of LuxR-like quorum-sensing transcription factors"/>
    <property type="match status" value="1"/>
</dbReference>
<dbReference type="Gene3D" id="1.10.10.10">
    <property type="entry name" value="Winged helix-like DNA-binding domain superfamily/Winged helix DNA-binding domain"/>
    <property type="match status" value="1"/>
</dbReference>
<dbReference type="GO" id="GO:0003677">
    <property type="term" value="F:DNA binding"/>
    <property type="evidence" value="ECO:0007669"/>
    <property type="project" value="UniProtKB-KW"/>
</dbReference>
<dbReference type="InterPro" id="IPR016032">
    <property type="entry name" value="Sig_transdc_resp-reg_C-effctor"/>
</dbReference>
<evidence type="ECO:0000259" key="4">
    <source>
        <dbReference type="PROSITE" id="PS50043"/>
    </source>
</evidence>
<dbReference type="Proteomes" id="UP000295696">
    <property type="component" value="Unassembled WGS sequence"/>
</dbReference>
<dbReference type="PROSITE" id="PS50043">
    <property type="entry name" value="HTH_LUXR_2"/>
    <property type="match status" value="1"/>
</dbReference>
<proteinExistence type="predicted"/>
<keyword evidence="3" id="KW-0804">Transcription</keyword>
<keyword evidence="6" id="KW-1185">Reference proteome</keyword>
<dbReference type="InterPro" id="IPR036693">
    <property type="entry name" value="TF_LuxR_autoind-bd_dom_sf"/>
</dbReference>
<name>A0A4R3JPD9_9RHOB</name>
<evidence type="ECO:0000313" key="6">
    <source>
        <dbReference type="Proteomes" id="UP000295696"/>
    </source>
</evidence>
<feature type="domain" description="HTH luxR-type" evidence="4">
    <location>
        <begin position="154"/>
        <end position="219"/>
    </location>
</feature>
<dbReference type="InterPro" id="IPR039420">
    <property type="entry name" value="WalR-like"/>
</dbReference>
<reference evidence="5 6" key="1">
    <citation type="submission" date="2019-03" db="EMBL/GenBank/DDBJ databases">
        <title>Genomic Encyclopedia of Type Strains, Phase IV (KMG-IV): sequencing the most valuable type-strain genomes for metagenomic binning, comparative biology and taxonomic classification.</title>
        <authorList>
            <person name="Goeker M."/>
        </authorList>
    </citation>
    <scope>NUCLEOTIDE SEQUENCE [LARGE SCALE GENOMIC DNA]</scope>
    <source>
        <strain evidence="5 6">DSM 104836</strain>
    </source>
</reference>
<dbReference type="SMART" id="SM00421">
    <property type="entry name" value="HTH_LUXR"/>
    <property type="match status" value="1"/>
</dbReference>
<dbReference type="Gene3D" id="3.30.450.80">
    <property type="entry name" value="Transcription factor LuxR-like, autoinducer-binding domain"/>
    <property type="match status" value="1"/>
</dbReference>
<evidence type="ECO:0000256" key="3">
    <source>
        <dbReference type="ARBA" id="ARBA00023163"/>
    </source>
</evidence>
<dbReference type="EMBL" id="SLZU01000001">
    <property type="protein sequence ID" value="TCS67472.1"/>
    <property type="molecule type" value="Genomic_DNA"/>
</dbReference>
<protein>
    <submittedName>
        <fullName evidence="5">DNA-binding NarL/FixJ family response regulator</fullName>
    </submittedName>
</protein>
<dbReference type="InterPro" id="IPR000792">
    <property type="entry name" value="Tscrpt_reg_LuxR_C"/>
</dbReference>
<accession>A0A4R3JPD9</accession>
<keyword evidence="1" id="KW-0805">Transcription regulation</keyword>
<dbReference type="InterPro" id="IPR005143">
    <property type="entry name" value="TF_LuxR_autoind-bd_dom"/>
</dbReference>
<gene>
    <name evidence="5" type="ORF">EDD52_101573</name>
</gene>
<dbReference type="Pfam" id="PF00196">
    <property type="entry name" value="GerE"/>
    <property type="match status" value="1"/>
</dbReference>
<comment type="caution">
    <text evidence="5">The sequence shown here is derived from an EMBL/GenBank/DDBJ whole genome shotgun (WGS) entry which is preliminary data.</text>
</comment>
<dbReference type="CDD" id="cd06170">
    <property type="entry name" value="LuxR_C_like"/>
    <property type="match status" value="1"/>
</dbReference>
<dbReference type="SUPFAM" id="SSF46894">
    <property type="entry name" value="C-terminal effector domain of the bipartite response regulators"/>
    <property type="match status" value="1"/>
</dbReference>
<sequence>MIVRLGRDLQLPCVDFVSASSYTDWKKTLFIRTSYDSRWLHEHNQDPENDRWSYFRSHAMTHLTPIAIGLEFIDEYHDLPDTRIAVLQEAARRGIRSGFSIPLRQHSPAQSAMLSFAGDHSRRDMQTIMRSHGWTLHAAALAGHQRYVFHFSQEFSERNQITDKQQELLRLIGLGKKDKAIAKQFDISVSAVRQRMNTLMQRTGVNSRPELAALAMSIGILPDPLHRPDTDPLAALIEMDDDAAHTALWHAGDALRR</sequence>
<organism evidence="5 6">
    <name type="scientific">Primorskyibacter sedentarius</name>
    <dbReference type="NCBI Taxonomy" id="745311"/>
    <lineage>
        <taxon>Bacteria</taxon>
        <taxon>Pseudomonadati</taxon>
        <taxon>Pseudomonadota</taxon>
        <taxon>Alphaproteobacteria</taxon>
        <taxon>Rhodobacterales</taxon>
        <taxon>Roseobacteraceae</taxon>
        <taxon>Primorskyibacter</taxon>
    </lineage>
</organism>
<evidence type="ECO:0000313" key="5">
    <source>
        <dbReference type="EMBL" id="TCS67472.1"/>
    </source>
</evidence>
<dbReference type="GO" id="GO:0006355">
    <property type="term" value="P:regulation of DNA-templated transcription"/>
    <property type="evidence" value="ECO:0007669"/>
    <property type="project" value="InterPro"/>
</dbReference>
<dbReference type="AlphaFoldDB" id="A0A4R3JPD9"/>
<keyword evidence="2 5" id="KW-0238">DNA-binding</keyword>